<reference evidence="4" key="1">
    <citation type="submission" date="2020-09" db="EMBL/GenBank/DDBJ databases">
        <title>A novel bacterium of genus Paenibacillus, isolated from South China Sea.</title>
        <authorList>
            <person name="Huang H."/>
            <person name="Mo K."/>
            <person name="Hu Y."/>
        </authorList>
    </citation>
    <scope>NUCLEOTIDE SEQUENCE</scope>
    <source>
        <strain evidence="4">IB182363</strain>
    </source>
</reference>
<keyword evidence="4" id="KW-0032">Aminotransferase</keyword>
<dbReference type="PIRSF" id="PIRSF000390">
    <property type="entry name" value="PLP_StrS"/>
    <property type="match status" value="1"/>
</dbReference>
<dbReference type="PANTHER" id="PTHR30244:SF34">
    <property type="entry name" value="DTDP-4-AMINO-4,6-DIDEOXYGALACTOSE TRANSAMINASE"/>
    <property type="match status" value="1"/>
</dbReference>
<dbReference type="Proteomes" id="UP000639396">
    <property type="component" value="Unassembled WGS sequence"/>
</dbReference>
<dbReference type="GO" id="GO:0000271">
    <property type="term" value="P:polysaccharide biosynthetic process"/>
    <property type="evidence" value="ECO:0007669"/>
    <property type="project" value="TreeGrafter"/>
</dbReference>
<organism evidence="4 5">
    <name type="scientific">Paenibacillus oceani</name>
    <dbReference type="NCBI Taxonomy" id="2772510"/>
    <lineage>
        <taxon>Bacteria</taxon>
        <taxon>Bacillati</taxon>
        <taxon>Bacillota</taxon>
        <taxon>Bacilli</taxon>
        <taxon>Bacillales</taxon>
        <taxon>Paenibacillaceae</taxon>
        <taxon>Paenibacillus</taxon>
    </lineage>
</organism>
<evidence type="ECO:0000256" key="1">
    <source>
        <dbReference type="PIRSR" id="PIRSR000390-1"/>
    </source>
</evidence>
<sequence>MERGLDMNNKLAIDGGERVRKEPFASWPIYGDLELQLLKEVLESGKWGGAGGAGKPNYSPKLPEMERKFAELQGSRYAVSVVNGTVAITVALQAAGLKPGDEVIVPPYTFIATASAALAYGIIPVFADIEEDTLLIDPERIEPLITPKTKAIIAVHIAGAPANVTRLKEIATKHGLALIEDAAQAVGATWEGQGVGAIGDAGTFSLQSSKNLNAGEGGILTTNSAELWENAWSICNVGRVPNGGWYQHDRFGQNYRMTEFQAAVVLAQMTRLEEQMRTREKNASLLNGLLSRIPGLRLLKQDARITRHAYHLYMFKLDSAFAEQADKNEFIRRVNAEGIPLAAGYIPLNRNISILEMTEMWTGQKREYDCPVCERLCAKEALWLGQNVLLSDEKAMHDVAEAIEKVVRSF</sequence>
<accession>A0A927CD26</accession>
<dbReference type="CDD" id="cd00616">
    <property type="entry name" value="AHBA_syn"/>
    <property type="match status" value="1"/>
</dbReference>
<protein>
    <submittedName>
        <fullName evidence="4">DegT/DnrJ/EryC1/StrS family aminotransferase</fullName>
    </submittedName>
</protein>
<gene>
    <name evidence="4" type="ORF">IDH45_24890</name>
</gene>
<evidence type="ECO:0000256" key="2">
    <source>
        <dbReference type="PIRSR" id="PIRSR000390-2"/>
    </source>
</evidence>
<feature type="active site" description="Proton acceptor" evidence="1">
    <location>
        <position position="210"/>
    </location>
</feature>
<dbReference type="Pfam" id="PF01041">
    <property type="entry name" value="DegT_DnrJ_EryC1"/>
    <property type="match status" value="1"/>
</dbReference>
<dbReference type="InterPro" id="IPR000653">
    <property type="entry name" value="DegT/StrS_aminotransferase"/>
</dbReference>
<dbReference type="GO" id="GO:0030170">
    <property type="term" value="F:pyridoxal phosphate binding"/>
    <property type="evidence" value="ECO:0007669"/>
    <property type="project" value="TreeGrafter"/>
</dbReference>
<keyword evidence="5" id="KW-1185">Reference proteome</keyword>
<evidence type="ECO:0000313" key="4">
    <source>
        <dbReference type="EMBL" id="MBD2865224.1"/>
    </source>
</evidence>
<comment type="caution">
    <text evidence="4">The sequence shown here is derived from an EMBL/GenBank/DDBJ whole genome shotgun (WGS) entry which is preliminary data.</text>
</comment>
<comment type="similarity">
    <text evidence="3">Belongs to the DegT/DnrJ/EryC1 family.</text>
</comment>
<name>A0A927CD26_9BACL</name>
<dbReference type="Gene3D" id="3.90.1150.10">
    <property type="entry name" value="Aspartate Aminotransferase, domain 1"/>
    <property type="match status" value="1"/>
</dbReference>
<dbReference type="SUPFAM" id="SSF53383">
    <property type="entry name" value="PLP-dependent transferases"/>
    <property type="match status" value="1"/>
</dbReference>
<dbReference type="PANTHER" id="PTHR30244">
    <property type="entry name" value="TRANSAMINASE"/>
    <property type="match status" value="1"/>
</dbReference>
<feature type="modified residue" description="N6-(pyridoxal phosphate)lysine" evidence="2">
    <location>
        <position position="210"/>
    </location>
</feature>
<dbReference type="InterPro" id="IPR015421">
    <property type="entry name" value="PyrdxlP-dep_Trfase_major"/>
</dbReference>
<dbReference type="EMBL" id="JACXJA010000038">
    <property type="protein sequence ID" value="MBD2865224.1"/>
    <property type="molecule type" value="Genomic_DNA"/>
</dbReference>
<dbReference type="Gene3D" id="3.40.640.10">
    <property type="entry name" value="Type I PLP-dependent aspartate aminotransferase-like (Major domain)"/>
    <property type="match status" value="1"/>
</dbReference>
<evidence type="ECO:0000256" key="3">
    <source>
        <dbReference type="RuleBase" id="RU004508"/>
    </source>
</evidence>
<evidence type="ECO:0000313" key="5">
    <source>
        <dbReference type="Proteomes" id="UP000639396"/>
    </source>
</evidence>
<dbReference type="GO" id="GO:0008483">
    <property type="term" value="F:transaminase activity"/>
    <property type="evidence" value="ECO:0007669"/>
    <property type="project" value="UniProtKB-KW"/>
</dbReference>
<keyword evidence="2 3" id="KW-0663">Pyridoxal phosphate</keyword>
<dbReference type="InterPro" id="IPR015424">
    <property type="entry name" value="PyrdxlP-dep_Trfase"/>
</dbReference>
<dbReference type="AlphaFoldDB" id="A0A927CD26"/>
<dbReference type="InterPro" id="IPR015422">
    <property type="entry name" value="PyrdxlP-dep_Trfase_small"/>
</dbReference>
<keyword evidence="4" id="KW-0808">Transferase</keyword>
<proteinExistence type="inferred from homology"/>